<proteinExistence type="predicted"/>
<gene>
    <name evidence="2" type="ORF">RCOM_1313210</name>
</gene>
<dbReference type="EMBL" id="EQ973832">
    <property type="protein sequence ID" value="EEF43440.1"/>
    <property type="molecule type" value="Genomic_DNA"/>
</dbReference>
<sequence>MKLGWNLVSNNSTLWVQVLKGKYLKGDKPTCQLKAKPNYFSTWRSICLVWDSVCKGTSHSIDSWVEGVGILKDVAIRPIPDHLKDNKRANIVWDRIWKWQGPQKVHSTLWLLAHDKLSTNKLCSQRAIIPLAICMHCNQSEEDSLHAIRDCPFAKIIWQKLVKPDNQNGFFTLDTHSWLSKYLSQKDPVGKLCLEFSLWHDCVAHIDLEK</sequence>
<protein>
    <recommendedName>
        <fullName evidence="1">Reverse transcriptase zinc-binding domain-containing protein</fullName>
    </recommendedName>
</protein>
<organism evidence="2 3">
    <name type="scientific">Ricinus communis</name>
    <name type="common">Castor bean</name>
    <dbReference type="NCBI Taxonomy" id="3988"/>
    <lineage>
        <taxon>Eukaryota</taxon>
        <taxon>Viridiplantae</taxon>
        <taxon>Streptophyta</taxon>
        <taxon>Embryophyta</taxon>
        <taxon>Tracheophyta</taxon>
        <taxon>Spermatophyta</taxon>
        <taxon>Magnoliopsida</taxon>
        <taxon>eudicotyledons</taxon>
        <taxon>Gunneridae</taxon>
        <taxon>Pentapetalae</taxon>
        <taxon>rosids</taxon>
        <taxon>fabids</taxon>
        <taxon>Malpighiales</taxon>
        <taxon>Euphorbiaceae</taxon>
        <taxon>Acalyphoideae</taxon>
        <taxon>Acalypheae</taxon>
        <taxon>Ricinus</taxon>
    </lineage>
</organism>
<evidence type="ECO:0000313" key="2">
    <source>
        <dbReference type="EMBL" id="EEF43440.1"/>
    </source>
</evidence>
<evidence type="ECO:0000259" key="1">
    <source>
        <dbReference type="Pfam" id="PF13966"/>
    </source>
</evidence>
<dbReference type="Proteomes" id="UP000008311">
    <property type="component" value="Unassembled WGS sequence"/>
</dbReference>
<dbReference type="InterPro" id="IPR026960">
    <property type="entry name" value="RVT-Znf"/>
</dbReference>
<dbReference type="Pfam" id="PF13966">
    <property type="entry name" value="zf-RVT"/>
    <property type="match status" value="1"/>
</dbReference>
<accession>B9RYT8</accession>
<keyword evidence="3" id="KW-1185">Reference proteome</keyword>
<feature type="domain" description="Reverse transcriptase zinc-binding" evidence="1">
    <location>
        <begin position="83"/>
        <end position="158"/>
    </location>
</feature>
<name>B9RYT8_RICCO</name>
<dbReference type="eggNOG" id="KOG1075">
    <property type="taxonomic scope" value="Eukaryota"/>
</dbReference>
<dbReference type="InParanoid" id="B9RYT8"/>
<evidence type="ECO:0000313" key="3">
    <source>
        <dbReference type="Proteomes" id="UP000008311"/>
    </source>
</evidence>
<dbReference type="AlphaFoldDB" id="B9RYT8"/>
<reference evidence="3" key="1">
    <citation type="journal article" date="2010" name="Nat. Biotechnol.">
        <title>Draft genome sequence of the oilseed species Ricinus communis.</title>
        <authorList>
            <person name="Chan A.P."/>
            <person name="Crabtree J."/>
            <person name="Zhao Q."/>
            <person name="Lorenzi H."/>
            <person name="Orvis J."/>
            <person name="Puiu D."/>
            <person name="Melake-Berhan A."/>
            <person name="Jones K.M."/>
            <person name="Redman J."/>
            <person name="Chen G."/>
            <person name="Cahoon E.B."/>
            <person name="Gedil M."/>
            <person name="Stanke M."/>
            <person name="Haas B.J."/>
            <person name="Wortman J.R."/>
            <person name="Fraser-Liggett C.M."/>
            <person name="Ravel J."/>
            <person name="Rabinowicz P.D."/>
        </authorList>
    </citation>
    <scope>NUCLEOTIDE SEQUENCE [LARGE SCALE GENOMIC DNA]</scope>
    <source>
        <strain evidence="3">cv. Hale</strain>
    </source>
</reference>